<proteinExistence type="predicted"/>
<dbReference type="PaxDb" id="4113-PGSC0003DMT400085407"/>
<organism evidence="1 2">
    <name type="scientific">Solanum tuberosum</name>
    <name type="common">Potato</name>
    <dbReference type="NCBI Taxonomy" id="4113"/>
    <lineage>
        <taxon>Eukaryota</taxon>
        <taxon>Viridiplantae</taxon>
        <taxon>Streptophyta</taxon>
        <taxon>Embryophyta</taxon>
        <taxon>Tracheophyta</taxon>
        <taxon>Spermatophyta</taxon>
        <taxon>Magnoliopsida</taxon>
        <taxon>eudicotyledons</taxon>
        <taxon>Gunneridae</taxon>
        <taxon>Pentapetalae</taxon>
        <taxon>asterids</taxon>
        <taxon>lamiids</taxon>
        <taxon>Solanales</taxon>
        <taxon>Solanaceae</taxon>
        <taxon>Solanoideae</taxon>
        <taxon>Solaneae</taxon>
        <taxon>Solanum</taxon>
    </lineage>
</organism>
<dbReference type="Proteomes" id="UP000011115">
    <property type="component" value="Unassembled WGS sequence"/>
</dbReference>
<dbReference type="HOGENOM" id="CLU_1931278_0_0_1"/>
<reference evidence="1" key="2">
    <citation type="submission" date="2015-06" db="UniProtKB">
        <authorList>
            <consortium name="EnsemblPlants"/>
        </authorList>
    </citation>
    <scope>IDENTIFICATION</scope>
    <source>
        <strain evidence="1">DM1-3 516 R44</strain>
    </source>
</reference>
<keyword evidence="2" id="KW-1185">Reference proteome</keyword>
<dbReference type="AlphaFoldDB" id="M1D9F6"/>
<dbReference type="Gramene" id="PGSC0003DMT400085407">
    <property type="protein sequence ID" value="PGSC0003DMT400085407"/>
    <property type="gene ID" value="PGSC0003DMG400034978"/>
</dbReference>
<reference evidence="2" key="1">
    <citation type="journal article" date="2011" name="Nature">
        <title>Genome sequence and analysis of the tuber crop potato.</title>
        <authorList>
            <consortium name="The Potato Genome Sequencing Consortium"/>
        </authorList>
    </citation>
    <scope>NUCLEOTIDE SEQUENCE [LARGE SCALE GENOMIC DNA]</scope>
    <source>
        <strain evidence="2">cv. DM1-3 516 R44</strain>
    </source>
</reference>
<dbReference type="InParanoid" id="M1D9F6"/>
<sequence length="131" mass="14577">MSFEACIRPLRGRSYSEFEEFIPGVVDSHETLSGVGKVVCEQELLNEDFPSLEAPGIRGQPSRYDSPRTTLAVLEEDPKPNPQDLFKLTSCPCFGEPRKRAIPRRQNNDSWSCSVGQAPCWQAVAPDHGLT</sequence>
<dbReference type="EnsemblPlants" id="PGSC0003DMT400085407">
    <property type="protein sequence ID" value="PGSC0003DMT400085407"/>
    <property type="gene ID" value="PGSC0003DMG400034978"/>
</dbReference>
<evidence type="ECO:0000313" key="1">
    <source>
        <dbReference type="EnsemblPlants" id="PGSC0003DMT400085407"/>
    </source>
</evidence>
<protein>
    <submittedName>
        <fullName evidence="1">Uncharacterized protein</fullName>
    </submittedName>
</protein>
<name>M1D9F6_SOLTU</name>
<evidence type="ECO:0000313" key="2">
    <source>
        <dbReference type="Proteomes" id="UP000011115"/>
    </source>
</evidence>
<accession>M1D9F6</accession>